<sequence>MSLMNRSIPHYNFHCNRGVLRILFSLRYLACVLSLQEHRMPTWCLESNVDLWVQGKPCWLGGIVIVLRRLGFTDDKLSLESLLNPEDVDMLIKAIPQKCTEWAHGQIESSSRLELMQGSGVERLRGGRSSSDPLLLRSYLLVRIRDRRVGLTRILTASHALEVERGRWMTVRSSSVHVPRAFRLCRMCHNDVEDEMHILFTYPHSDLEDLRKASSRCLAGQSRGLPI</sequence>
<dbReference type="EMBL" id="JAUEPT010000280">
    <property type="protein sequence ID" value="KAK0421831.1"/>
    <property type="molecule type" value="Genomic_DNA"/>
</dbReference>
<protein>
    <submittedName>
        <fullName evidence="1">Uncharacterized protein</fullName>
    </submittedName>
</protein>
<accession>A0AA39M500</accession>
<evidence type="ECO:0000313" key="2">
    <source>
        <dbReference type="Proteomes" id="UP001175226"/>
    </source>
</evidence>
<organism evidence="1 2">
    <name type="scientific">Armillaria borealis</name>
    <dbReference type="NCBI Taxonomy" id="47425"/>
    <lineage>
        <taxon>Eukaryota</taxon>
        <taxon>Fungi</taxon>
        <taxon>Dikarya</taxon>
        <taxon>Basidiomycota</taxon>
        <taxon>Agaricomycotina</taxon>
        <taxon>Agaricomycetes</taxon>
        <taxon>Agaricomycetidae</taxon>
        <taxon>Agaricales</taxon>
        <taxon>Marasmiineae</taxon>
        <taxon>Physalacriaceae</taxon>
        <taxon>Armillaria</taxon>
    </lineage>
</organism>
<keyword evidence="2" id="KW-1185">Reference proteome</keyword>
<gene>
    <name evidence="1" type="ORF">EV421DRAFT_1868478</name>
</gene>
<reference evidence="1" key="1">
    <citation type="submission" date="2023-06" db="EMBL/GenBank/DDBJ databases">
        <authorList>
            <consortium name="Lawrence Berkeley National Laboratory"/>
            <person name="Ahrendt S."/>
            <person name="Sahu N."/>
            <person name="Indic B."/>
            <person name="Wong-Bajracharya J."/>
            <person name="Merenyi Z."/>
            <person name="Ke H.-M."/>
            <person name="Monk M."/>
            <person name="Kocsube S."/>
            <person name="Drula E."/>
            <person name="Lipzen A."/>
            <person name="Balint B."/>
            <person name="Henrissat B."/>
            <person name="Andreopoulos B."/>
            <person name="Martin F.M."/>
            <person name="Harder C.B."/>
            <person name="Rigling D."/>
            <person name="Ford K.L."/>
            <person name="Foster G.D."/>
            <person name="Pangilinan J."/>
            <person name="Papanicolaou A."/>
            <person name="Barry K."/>
            <person name="LaButti K."/>
            <person name="Viragh M."/>
            <person name="Koriabine M."/>
            <person name="Yan M."/>
            <person name="Riley R."/>
            <person name="Champramary S."/>
            <person name="Plett K.L."/>
            <person name="Tsai I.J."/>
            <person name="Slot J."/>
            <person name="Sipos G."/>
            <person name="Plett J."/>
            <person name="Nagy L.G."/>
            <person name="Grigoriev I.V."/>
        </authorList>
    </citation>
    <scope>NUCLEOTIDE SEQUENCE</scope>
    <source>
        <strain evidence="1">FPL87.14</strain>
    </source>
</reference>
<dbReference type="Proteomes" id="UP001175226">
    <property type="component" value="Unassembled WGS sequence"/>
</dbReference>
<dbReference type="AlphaFoldDB" id="A0AA39M500"/>
<name>A0AA39M500_9AGAR</name>
<evidence type="ECO:0000313" key="1">
    <source>
        <dbReference type="EMBL" id="KAK0421831.1"/>
    </source>
</evidence>
<comment type="caution">
    <text evidence="1">The sequence shown here is derived from an EMBL/GenBank/DDBJ whole genome shotgun (WGS) entry which is preliminary data.</text>
</comment>
<proteinExistence type="predicted"/>